<dbReference type="GO" id="GO:0005576">
    <property type="term" value="C:extracellular region"/>
    <property type="evidence" value="ECO:0007669"/>
    <property type="project" value="UniProtKB-UniRule"/>
</dbReference>
<evidence type="ECO:0000256" key="1">
    <source>
        <dbReference type="PIRNR" id="PIRNR001866"/>
    </source>
</evidence>
<dbReference type="GeneID" id="64857261"/>
<feature type="signal peptide" evidence="2">
    <location>
        <begin position="1"/>
        <end position="18"/>
    </location>
</feature>
<accession>A0A8H2ZH12</accession>
<dbReference type="EMBL" id="CAEFZW010000004">
    <property type="protein sequence ID" value="CAB4254273.1"/>
    <property type="molecule type" value="Genomic_DNA"/>
</dbReference>
<evidence type="ECO:0000313" key="5">
    <source>
        <dbReference type="Proteomes" id="UP000644660"/>
    </source>
</evidence>
<comment type="caution">
    <text evidence="4">The sequence shown here is derived from an EMBL/GenBank/DDBJ whole genome shotgun (WGS) entry which is preliminary data.</text>
</comment>
<dbReference type="InterPro" id="IPR008675">
    <property type="entry name" value="Mating_factor_alpha_N"/>
</dbReference>
<sequence>MKFANALSLIATTAIALAAPVNLTESSESSITDIPAEAVLGYLDLEGDKDVALLPFHNETSNGLMFVNTTIVNNALAETKDTELAKRDAKWHWLELDWGQPLYKRDAIADADANWHWLELDWGQPLYKRDAVADADAKWHWLELDWGQPLYKRDADADADAKWHWLELDWGQPLY</sequence>
<dbReference type="GO" id="GO:0000750">
    <property type="term" value="P:pheromone-dependent signal transduction involved in conjugation with cellular fusion"/>
    <property type="evidence" value="ECO:0007669"/>
    <property type="project" value="UniProtKB-UniRule"/>
</dbReference>
<dbReference type="Pfam" id="PF05436">
    <property type="entry name" value="MF_alpha_N"/>
    <property type="match status" value="1"/>
</dbReference>
<dbReference type="RefSeq" id="XP_041406117.1">
    <property type="nucleotide sequence ID" value="XM_041550183.1"/>
</dbReference>
<keyword evidence="5" id="KW-1185">Reference proteome</keyword>
<reference evidence="4 5" key="1">
    <citation type="submission" date="2020-05" db="EMBL/GenBank/DDBJ databases">
        <authorList>
            <person name="Casaregola S."/>
            <person name="Devillers H."/>
            <person name="Grondin C."/>
        </authorList>
    </citation>
    <scope>NUCLEOTIDE SEQUENCE [LARGE SCALE GENOMIC DNA]</scope>
    <source>
        <strain evidence="4 5">CLIB 1767</strain>
    </source>
</reference>
<evidence type="ECO:0000259" key="3">
    <source>
        <dbReference type="Pfam" id="PF05436"/>
    </source>
</evidence>
<dbReference type="OrthoDB" id="3766782at2759"/>
<dbReference type="InterPro" id="IPR016326">
    <property type="entry name" value="Mating_factor_a"/>
</dbReference>
<name>A0A8H2ZH12_9SACH</name>
<dbReference type="GO" id="GO:0007618">
    <property type="term" value="P:mating"/>
    <property type="evidence" value="ECO:0007669"/>
    <property type="project" value="UniProtKB-UniRule"/>
</dbReference>
<dbReference type="PIRSF" id="PIRSF001866">
    <property type="entry name" value="Mating_factor_alpha"/>
    <property type="match status" value="1"/>
</dbReference>
<dbReference type="Proteomes" id="UP000644660">
    <property type="component" value="Unassembled WGS sequence"/>
</dbReference>
<feature type="chain" id="PRO_5034002409" description="Mating factor alpha" evidence="2">
    <location>
        <begin position="19"/>
        <end position="175"/>
    </location>
</feature>
<dbReference type="InterPro" id="IPR006742">
    <property type="entry name" value="Mating_factor_alpha_C"/>
</dbReference>
<protein>
    <recommendedName>
        <fullName evidence="1">Mating factor alpha</fullName>
    </recommendedName>
</protein>
<feature type="domain" description="Mating factor alpha precursor N-terminal" evidence="3">
    <location>
        <begin position="1"/>
        <end position="88"/>
    </location>
</feature>
<dbReference type="Pfam" id="PF04648">
    <property type="entry name" value="MF_alpha"/>
    <property type="match status" value="4"/>
</dbReference>
<organism evidence="4 5">
    <name type="scientific">Maudiozyma barnettii</name>
    <dbReference type="NCBI Taxonomy" id="61262"/>
    <lineage>
        <taxon>Eukaryota</taxon>
        <taxon>Fungi</taxon>
        <taxon>Dikarya</taxon>
        <taxon>Ascomycota</taxon>
        <taxon>Saccharomycotina</taxon>
        <taxon>Saccharomycetes</taxon>
        <taxon>Saccharomycetales</taxon>
        <taxon>Saccharomycetaceae</taxon>
        <taxon>Maudiozyma</taxon>
    </lineage>
</organism>
<evidence type="ECO:0000256" key="2">
    <source>
        <dbReference type="SAM" id="SignalP"/>
    </source>
</evidence>
<keyword evidence="1" id="KW-0588">Pheromone</keyword>
<evidence type="ECO:0000313" key="4">
    <source>
        <dbReference type="EMBL" id="CAB4254273.1"/>
    </source>
</evidence>
<keyword evidence="2" id="KW-0732">Signal</keyword>
<gene>
    <name evidence="4" type="ORF">KABA2_04S02508</name>
</gene>
<proteinExistence type="predicted"/>
<dbReference type="AlphaFoldDB" id="A0A8H2ZH12"/>
<dbReference type="GO" id="GO:0000772">
    <property type="term" value="F:mating pheromone activity"/>
    <property type="evidence" value="ECO:0007669"/>
    <property type="project" value="InterPro"/>
</dbReference>